<feature type="transmembrane region" description="Helical" evidence="1">
    <location>
        <begin position="159"/>
        <end position="178"/>
    </location>
</feature>
<gene>
    <name evidence="3" type="ORF">FVP60_08120</name>
</gene>
<feature type="transmembrane region" description="Helical" evidence="1">
    <location>
        <begin position="272"/>
        <end position="293"/>
    </location>
</feature>
<dbReference type="InterPro" id="IPR002656">
    <property type="entry name" value="Acyl_transf_3_dom"/>
</dbReference>
<accession>A0A5C8HM87</accession>
<name>A0A5C8HM87_9MICO</name>
<sequence>MSAKKTRDPFWDNARFMCIVLVVAGHAIQPMSRSSDLAYATYLLIYTFHMPAFAIMSGYFTKSGPPTRTGLKRVITDLLLPYLIFETIWSALSVVISGTFSLNYGSVSWTLWFLLALAVFRILIPYIALLRWPVTISVIVSIAAGYLPELDSTFAMDRIIALMPFFVIGWALKERGILKNAGFFEPRRPLVVIAAAVLLASVLATFLLTAEALRAENLQRWFFFKQSYAELSLPADLTPGPWGGLIRLGVIAMALIMCWAFFTLVPRRLYRFTPLGAYTLYVYLLHTFVLFPLRETPSPSGKGTITVGLEPQALWVVILLLASVLIAVALSSRPVRRIARPFVEPRADWLFRER</sequence>
<keyword evidence="1" id="KW-0472">Membrane</keyword>
<keyword evidence="1" id="KW-1133">Transmembrane helix</keyword>
<feature type="transmembrane region" description="Helical" evidence="1">
    <location>
        <begin position="79"/>
        <end position="100"/>
    </location>
</feature>
<evidence type="ECO:0000256" key="1">
    <source>
        <dbReference type="SAM" id="Phobius"/>
    </source>
</evidence>
<feature type="domain" description="Acyltransferase 3" evidence="2">
    <location>
        <begin position="10"/>
        <end position="331"/>
    </location>
</feature>
<dbReference type="EMBL" id="VRSW01000002">
    <property type="protein sequence ID" value="TXK04628.1"/>
    <property type="molecule type" value="Genomic_DNA"/>
</dbReference>
<keyword evidence="3" id="KW-0012">Acyltransferase</keyword>
<keyword evidence="1" id="KW-0812">Transmembrane</keyword>
<feature type="transmembrane region" description="Helical" evidence="1">
    <location>
        <begin position="106"/>
        <end position="124"/>
    </location>
</feature>
<dbReference type="RefSeq" id="WP_147826012.1">
    <property type="nucleotide sequence ID" value="NZ_BAAARG010000002.1"/>
</dbReference>
<evidence type="ECO:0000313" key="4">
    <source>
        <dbReference type="Proteomes" id="UP000321196"/>
    </source>
</evidence>
<evidence type="ECO:0000313" key="3">
    <source>
        <dbReference type="EMBL" id="TXK04628.1"/>
    </source>
</evidence>
<dbReference type="PANTHER" id="PTHR37312">
    <property type="entry name" value="MEMBRANE-BOUND ACYLTRANSFERASE YKRP-RELATED"/>
    <property type="match status" value="1"/>
</dbReference>
<dbReference type="AlphaFoldDB" id="A0A5C8HM87"/>
<dbReference type="Pfam" id="PF01757">
    <property type="entry name" value="Acyl_transf_3"/>
    <property type="match status" value="1"/>
</dbReference>
<comment type="caution">
    <text evidence="3">The sequence shown here is derived from an EMBL/GenBank/DDBJ whole genome shotgun (WGS) entry which is preliminary data.</text>
</comment>
<organism evidence="3 4">
    <name type="scientific">Microbacterium mitrae</name>
    <dbReference type="NCBI Taxonomy" id="664640"/>
    <lineage>
        <taxon>Bacteria</taxon>
        <taxon>Bacillati</taxon>
        <taxon>Actinomycetota</taxon>
        <taxon>Actinomycetes</taxon>
        <taxon>Micrococcales</taxon>
        <taxon>Microbacteriaceae</taxon>
        <taxon>Microbacterium</taxon>
    </lineage>
</organism>
<feature type="transmembrane region" description="Helical" evidence="1">
    <location>
        <begin position="37"/>
        <end position="59"/>
    </location>
</feature>
<dbReference type="InterPro" id="IPR052734">
    <property type="entry name" value="Nod_factor_acetyltransferase"/>
</dbReference>
<evidence type="ECO:0000259" key="2">
    <source>
        <dbReference type="Pfam" id="PF01757"/>
    </source>
</evidence>
<reference evidence="3 4" key="1">
    <citation type="submission" date="2019-08" db="EMBL/GenBank/DDBJ databases">
        <authorList>
            <person name="Dong K."/>
        </authorList>
    </citation>
    <scope>NUCLEOTIDE SEQUENCE [LARGE SCALE GENOMIC DNA]</scope>
    <source>
        <strain evidence="3 4">M4-8</strain>
    </source>
</reference>
<dbReference type="GO" id="GO:0016747">
    <property type="term" value="F:acyltransferase activity, transferring groups other than amino-acyl groups"/>
    <property type="evidence" value="ECO:0007669"/>
    <property type="project" value="InterPro"/>
</dbReference>
<proteinExistence type="predicted"/>
<keyword evidence="3" id="KW-0808">Transferase</keyword>
<keyword evidence="4" id="KW-1185">Reference proteome</keyword>
<protein>
    <submittedName>
        <fullName evidence="3">Acyltransferase family protein</fullName>
    </submittedName>
</protein>
<feature type="transmembrane region" description="Helical" evidence="1">
    <location>
        <begin position="190"/>
        <end position="210"/>
    </location>
</feature>
<feature type="transmembrane region" description="Helical" evidence="1">
    <location>
        <begin position="245"/>
        <end position="265"/>
    </location>
</feature>
<feature type="transmembrane region" description="Helical" evidence="1">
    <location>
        <begin position="313"/>
        <end position="330"/>
    </location>
</feature>
<dbReference type="Proteomes" id="UP000321196">
    <property type="component" value="Unassembled WGS sequence"/>
</dbReference>
<dbReference type="OrthoDB" id="6623990at2"/>
<dbReference type="PANTHER" id="PTHR37312:SF1">
    <property type="entry name" value="MEMBRANE-BOUND ACYLTRANSFERASE YKRP-RELATED"/>
    <property type="match status" value="1"/>
</dbReference>